<dbReference type="EMBL" id="VFQX01000015">
    <property type="protein sequence ID" value="KAF0981274.1"/>
    <property type="molecule type" value="Genomic_DNA"/>
</dbReference>
<gene>
    <name evidence="2" type="ORF">FDP41_012534</name>
</gene>
<dbReference type="RefSeq" id="XP_044565987.1">
    <property type="nucleotide sequence ID" value="XM_044703064.1"/>
</dbReference>
<name>A0A6A5C472_NAEFO</name>
<dbReference type="VEuPathDB" id="AmoebaDB:NfTy_023780"/>
<dbReference type="OMA" id="EECPTNV"/>
<dbReference type="Proteomes" id="UP000444721">
    <property type="component" value="Unassembled WGS sequence"/>
</dbReference>
<keyword evidence="3" id="KW-1185">Reference proteome</keyword>
<proteinExistence type="predicted"/>
<dbReference type="OrthoDB" id="10258883at2759"/>
<sequence>MSNKPSFDAAADHSSTTIITPSSSSGGDKSNSQSSSSLFSTSTAPSSILSEACATSLQSFLEQYQKKDWHDFSTAGRSHVALAIAKEHVFKPILEIFKKDNPNASKEPLYKTIPDYFGYGVKLEMLLEEECPTNVGKPYIITTIHECYFNGEGKLESTNKRILN</sequence>
<dbReference type="VEuPathDB" id="AmoebaDB:NF0069210"/>
<evidence type="ECO:0000256" key="1">
    <source>
        <dbReference type="SAM" id="MobiDB-lite"/>
    </source>
</evidence>
<protein>
    <submittedName>
        <fullName evidence="2">Uncharacterized protein</fullName>
    </submittedName>
</protein>
<feature type="compositionally biased region" description="Low complexity" evidence="1">
    <location>
        <begin position="14"/>
        <end position="39"/>
    </location>
</feature>
<dbReference type="VEuPathDB" id="AmoebaDB:FDP41_012534"/>
<reference evidence="2 3" key="1">
    <citation type="journal article" date="2019" name="Sci. Rep.">
        <title>Nanopore sequencing improves the draft genome of the human pathogenic amoeba Naegleria fowleri.</title>
        <authorList>
            <person name="Liechti N."/>
            <person name="Schurch N."/>
            <person name="Bruggmann R."/>
            <person name="Wittwer M."/>
        </authorList>
    </citation>
    <scope>NUCLEOTIDE SEQUENCE [LARGE SCALE GENOMIC DNA]</scope>
    <source>
        <strain evidence="2 3">ATCC 30894</strain>
    </source>
</reference>
<feature type="region of interest" description="Disordered" evidence="1">
    <location>
        <begin position="1"/>
        <end position="39"/>
    </location>
</feature>
<dbReference type="GeneID" id="68119749"/>
<accession>A0A6A5C472</accession>
<dbReference type="AlphaFoldDB" id="A0A6A5C472"/>
<organism evidence="2 3">
    <name type="scientific">Naegleria fowleri</name>
    <name type="common">Brain eating amoeba</name>
    <dbReference type="NCBI Taxonomy" id="5763"/>
    <lineage>
        <taxon>Eukaryota</taxon>
        <taxon>Discoba</taxon>
        <taxon>Heterolobosea</taxon>
        <taxon>Tetramitia</taxon>
        <taxon>Eutetramitia</taxon>
        <taxon>Vahlkampfiidae</taxon>
        <taxon>Naegleria</taxon>
    </lineage>
</organism>
<evidence type="ECO:0000313" key="2">
    <source>
        <dbReference type="EMBL" id="KAF0981274.1"/>
    </source>
</evidence>
<evidence type="ECO:0000313" key="3">
    <source>
        <dbReference type="Proteomes" id="UP000444721"/>
    </source>
</evidence>
<comment type="caution">
    <text evidence="2">The sequence shown here is derived from an EMBL/GenBank/DDBJ whole genome shotgun (WGS) entry which is preliminary data.</text>
</comment>